<keyword evidence="2" id="KW-1185">Reference proteome</keyword>
<comment type="caution">
    <text evidence="1">The sequence shown here is derived from an EMBL/GenBank/DDBJ whole genome shotgun (WGS) entry which is preliminary data.</text>
</comment>
<dbReference type="Proteomes" id="UP000289821">
    <property type="component" value="Unassembled WGS sequence"/>
</dbReference>
<dbReference type="RefSeq" id="WP_128762018.1">
    <property type="nucleotide sequence ID" value="NZ_QOVI01000005.1"/>
</dbReference>
<sequence length="60" mass="6725">MWNGLLIGILKDYHEEIAVEFHEHIDVPATAPVGAYHMVITIEDENGNTEVIDTHLDVTP</sequence>
<name>A0A4V1KP19_9FLAO</name>
<proteinExistence type="predicted"/>
<reference evidence="1 2" key="1">
    <citation type="submission" date="2018-07" db="EMBL/GenBank/DDBJ databases">
        <title>Leeuwenhoekiella genomics.</title>
        <authorList>
            <person name="Tahon G."/>
            <person name="Willems A."/>
        </authorList>
    </citation>
    <scope>NUCLEOTIDE SEQUENCE [LARGE SCALE GENOMIC DNA]</scope>
    <source>
        <strain evidence="1 2">R-50232</strain>
    </source>
</reference>
<protein>
    <submittedName>
        <fullName evidence="1">Uncharacterized protein</fullName>
    </submittedName>
</protein>
<dbReference type="InterPro" id="IPR027829">
    <property type="entry name" value="DUF4625"/>
</dbReference>
<organism evidence="1 2">
    <name type="scientific">Leeuwenhoekiella aestuarii</name>
    <dbReference type="NCBI Taxonomy" id="2249426"/>
    <lineage>
        <taxon>Bacteria</taxon>
        <taxon>Pseudomonadati</taxon>
        <taxon>Bacteroidota</taxon>
        <taxon>Flavobacteriia</taxon>
        <taxon>Flavobacteriales</taxon>
        <taxon>Flavobacteriaceae</taxon>
        <taxon>Leeuwenhoekiella</taxon>
    </lineage>
</organism>
<accession>A0A4V1KP19</accession>
<dbReference type="Pfam" id="PF15418">
    <property type="entry name" value="DUF4625"/>
    <property type="match status" value="1"/>
</dbReference>
<gene>
    <name evidence="1" type="ORF">DSM04_105219</name>
</gene>
<dbReference type="AlphaFoldDB" id="A0A4V1KP19"/>
<evidence type="ECO:0000313" key="2">
    <source>
        <dbReference type="Proteomes" id="UP000289821"/>
    </source>
</evidence>
<dbReference type="EMBL" id="QOVI01000005">
    <property type="protein sequence ID" value="RXG13241.1"/>
    <property type="molecule type" value="Genomic_DNA"/>
</dbReference>
<evidence type="ECO:0000313" key="1">
    <source>
        <dbReference type="EMBL" id="RXG13241.1"/>
    </source>
</evidence>